<evidence type="ECO:0000256" key="17">
    <source>
        <dbReference type="ARBA" id="ARBA00071973"/>
    </source>
</evidence>
<evidence type="ECO:0000256" key="2">
    <source>
        <dbReference type="ARBA" id="ARBA00001936"/>
    </source>
</evidence>
<evidence type="ECO:0000259" key="25">
    <source>
        <dbReference type="Pfam" id="PF01321"/>
    </source>
</evidence>
<dbReference type="Pfam" id="PF00557">
    <property type="entry name" value="Peptidase_M24"/>
    <property type="match status" value="1"/>
</dbReference>
<evidence type="ECO:0000256" key="7">
    <source>
        <dbReference type="ARBA" id="ARBA00022438"/>
    </source>
</evidence>
<evidence type="ECO:0000256" key="21">
    <source>
        <dbReference type="ARBA" id="ARBA00081885"/>
    </source>
</evidence>
<dbReference type="AlphaFoldDB" id="A0A8C3GEE7"/>
<accession>A0A8C3GEE7</accession>
<dbReference type="GO" id="GO:0070006">
    <property type="term" value="F:metalloaminopeptidase activity"/>
    <property type="evidence" value="ECO:0007669"/>
    <property type="project" value="InterPro"/>
</dbReference>
<dbReference type="FunFam" id="3.90.230.10:FF:000004">
    <property type="entry name" value="xaa-Pro aminopeptidase 1 isoform X1"/>
    <property type="match status" value="1"/>
</dbReference>
<evidence type="ECO:0000313" key="28">
    <source>
        <dbReference type="Proteomes" id="UP000694556"/>
    </source>
</evidence>
<protein>
    <recommendedName>
        <fullName evidence="17">Xaa-Pro aminopeptidase 1</fullName>
        <ecNumber evidence="6">3.4.11.9</ecNumber>
    </recommendedName>
    <alternativeName>
        <fullName evidence="15">Aminoacylproline aminopeptidase</fullName>
    </alternativeName>
    <alternativeName>
        <fullName evidence="20">Cytosolic aminopeptidase P</fullName>
    </alternativeName>
    <alternativeName>
        <fullName evidence="18">Soluble aminopeptidase P</fullName>
    </alternativeName>
    <alternativeName>
        <fullName evidence="21">X-Pro aminopeptidase 1</fullName>
    </alternativeName>
    <alternativeName>
        <fullName evidence="19">X-prolyl aminopeptidase 1, soluble</fullName>
    </alternativeName>
</protein>
<dbReference type="Gene3D" id="3.40.350.10">
    <property type="entry name" value="Creatinase/prolidase N-terminal domain"/>
    <property type="match status" value="2"/>
</dbReference>
<dbReference type="GO" id="GO:0046872">
    <property type="term" value="F:metal ion binding"/>
    <property type="evidence" value="ECO:0007669"/>
    <property type="project" value="UniProtKB-KW"/>
</dbReference>
<dbReference type="InterPro" id="IPR000587">
    <property type="entry name" value="Creatinase_N"/>
</dbReference>
<dbReference type="Pfam" id="PF16188">
    <property type="entry name" value="Peptidase_M24_C"/>
    <property type="match status" value="1"/>
</dbReference>
<keyword evidence="7" id="KW-0031">Aminopeptidase</keyword>
<dbReference type="InterPro" id="IPR032416">
    <property type="entry name" value="Peptidase_M24_C"/>
</dbReference>
<dbReference type="InterPro" id="IPR001131">
    <property type="entry name" value="Peptidase_M24B_aminopep-P_CS"/>
</dbReference>
<name>A0A8C3GEE7_CAIMO</name>
<dbReference type="GO" id="GO:0006508">
    <property type="term" value="P:proteolysis"/>
    <property type="evidence" value="ECO:0007669"/>
    <property type="project" value="UniProtKB-KW"/>
</dbReference>
<proteinExistence type="inferred from homology"/>
<evidence type="ECO:0000256" key="6">
    <source>
        <dbReference type="ARBA" id="ARBA00012574"/>
    </source>
</evidence>
<keyword evidence="11" id="KW-0378">Hydrolase</keyword>
<dbReference type="Pfam" id="PF16189">
    <property type="entry name" value="Creatinase_N_2"/>
    <property type="match status" value="1"/>
</dbReference>
<dbReference type="InterPro" id="IPR033740">
    <property type="entry name" value="Pept_M24B"/>
</dbReference>
<keyword evidence="14" id="KW-0464">Manganese</keyword>
<evidence type="ECO:0000313" key="27">
    <source>
        <dbReference type="Ensembl" id="ENSCMMP00000003720.1"/>
    </source>
</evidence>
<dbReference type="PANTHER" id="PTHR43763:SF6">
    <property type="entry name" value="XAA-PRO AMINOPEPTIDASE 1"/>
    <property type="match status" value="1"/>
</dbReference>
<evidence type="ECO:0000256" key="13">
    <source>
        <dbReference type="ARBA" id="ARBA00023049"/>
    </source>
</evidence>
<comment type="subcellular location">
    <subcellularLocation>
        <location evidence="3">Cytoplasm</location>
    </subcellularLocation>
</comment>
<dbReference type="InterPro" id="IPR000994">
    <property type="entry name" value="Pept_M24"/>
</dbReference>
<dbReference type="PROSITE" id="PS00491">
    <property type="entry name" value="PROLINE_PEPTIDASE"/>
    <property type="match status" value="1"/>
</dbReference>
<organism evidence="27 28">
    <name type="scientific">Cairina moschata</name>
    <name type="common">Muscovy duck</name>
    <dbReference type="NCBI Taxonomy" id="8855"/>
    <lineage>
        <taxon>Eukaryota</taxon>
        <taxon>Metazoa</taxon>
        <taxon>Chordata</taxon>
        <taxon>Craniata</taxon>
        <taxon>Vertebrata</taxon>
        <taxon>Euteleostomi</taxon>
        <taxon>Archelosauria</taxon>
        <taxon>Archosauria</taxon>
        <taxon>Dinosauria</taxon>
        <taxon>Saurischia</taxon>
        <taxon>Theropoda</taxon>
        <taxon>Coelurosauria</taxon>
        <taxon>Aves</taxon>
        <taxon>Neognathae</taxon>
        <taxon>Galloanserae</taxon>
        <taxon>Anseriformes</taxon>
        <taxon>Anatidae</taxon>
        <taxon>Anatinae</taxon>
        <taxon>Cairina</taxon>
    </lineage>
</organism>
<keyword evidence="28" id="KW-1185">Reference proteome</keyword>
<evidence type="ECO:0000256" key="11">
    <source>
        <dbReference type="ARBA" id="ARBA00022801"/>
    </source>
</evidence>
<feature type="region of interest" description="Disordered" evidence="23">
    <location>
        <begin position="27"/>
        <end position="51"/>
    </location>
</feature>
<keyword evidence="12" id="KW-0007">Acetylation</keyword>
<evidence type="ECO:0000259" key="24">
    <source>
        <dbReference type="Pfam" id="PF00557"/>
    </source>
</evidence>
<dbReference type="Gene3D" id="3.90.230.10">
    <property type="entry name" value="Creatinase/methionine aminopeptidase superfamily"/>
    <property type="match status" value="1"/>
</dbReference>
<keyword evidence="10 22" id="KW-0479">Metal-binding</keyword>
<dbReference type="PANTHER" id="PTHR43763">
    <property type="entry name" value="XAA-PRO AMINOPEPTIDASE 1"/>
    <property type="match status" value="1"/>
</dbReference>
<evidence type="ECO:0000256" key="16">
    <source>
        <dbReference type="ARBA" id="ARBA00054066"/>
    </source>
</evidence>
<evidence type="ECO:0000256" key="12">
    <source>
        <dbReference type="ARBA" id="ARBA00022990"/>
    </source>
</evidence>
<evidence type="ECO:0000256" key="19">
    <source>
        <dbReference type="ARBA" id="ARBA00079909"/>
    </source>
</evidence>
<evidence type="ECO:0000256" key="20">
    <source>
        <dbReference type="ARBA" id="ARBA00079919"/>
    </source>
</evidence>
<evidence type="ECO:0000256" key="15">
    <source>
        <dbReference type="ARBA" id="ARBA00030849"/>
    </source>
</evidence>
<evidence type="ECO:0000256" key="1">
    <source>
        <dbReference type="ARBA" id="ARBA00001424"/>
    </source>
</evidence>
<evidence type="ECO:0000259" key="26">
    <source>
        <dbReference type="Pfam" id="PF16188"/>
    </source>
</evidence>
<evidence type="ECO:0000256" key="8">
    <source>
        <dbReference type="ARBA" id="ARBA00022490"/>
    </source>
</evidence>
<comment type="function">
    <text evidence="16">Metalloaminopeptidase that catalyzes the removal of a penultimate prolyl residue from the N-termini of peptides, such as Arg-Pro-Pro. Contributes to the degradation of bradykinin.</text>
</comment>
<evidence type="ECO:0000256" key="9">
    <source>
        <dbReference type="ARBA" id="ARBA00022670"/>
    </source>
</evidence>
<dbReference type="SUPFAM" id="SSF55920">
    <property type="entry name" value="Creatinase/aminopeptidase"/>
    <property type="match status" value="1"/>
</dbReference>
<comment type="catalytic activity">
    <reaction evidence="1">
        <text>Release of any N-terminal amino acid, including proline, that is linked to proline, even from a dipeptide or tripeptide.</text>
        <dbReference type="EC" id="3.4.11.9"/>
    </reaction>
</comment>
<dbReference type="FunFam" id="3.40.350.10:FF:000001">
    <property type="entry name" value="Putative xaa-Pro aminopeptidase 1"/>
    <property type="match status" value="1"/>
</dbReference>
<evidence type="ECO:0000256" key="23">
    <source>
        <dbReference type="SAM" id="MobiDB-lite"/>
    </source>
</evidence>
<reference evidence="27" key="2">
    <citation type="submission" date="2025-08" db="UniProtKB">
        <authorList>
            <consortium name="Ensembl"/>
        </authorList>
    </citation>
    <scope>IDENTIFICATION</scope>
</reference>
<sequence>MYYSNEISSAASRAHLGKAFSSSPLLAPSAWDPPTSPRAAPQHQSPVHPGAPQCSFTGWTLVLRGQATGGTGMMNVQGFSLLARAKRRSLDIFSRMGKAGARTMEPGGPTVAGGKMSPKITTELLKQLRQVMKSPKYVQEPVQAYIVPSGDAHQSEYIAPCDCRRAFISGFDGSAGTAIVTEQHAAMWTDGRYFLQAANQMDNNWTLMKMGLKDTPTQEDWLVSVLPEGSKVGVDPFIIPADQWKRMSKVLRSAGHDLVPIKENLIDTIWTDCPQRPCKPLITLDLNYTGVSWRDKIVALRSKMAERKVLWFVVTALDEVAWLFNLRGSDVEYNPVFFAYAVIGMNTIRLFIDGDRMADPAVREHLQLDSTLEPEFKIQVMPYGSILTELQAVGASLSPKEKVWLSDKASYALTEAVPKAYRYLTPYTPICIAKAVKNASETEGMRRAHVKDAVALCELFNWLEKEVPKGTVTEITAADKAEEFRSQQKDFVELSFATISSTGPNGAIIHYKPVPETNRVLSVNEIYLLDSGAQYKDGTTDVTRTMHFGTPSAYEKECFTYVLKGHIAVSAAIFPNGTKGHLLDSFARSALWDCGLDYLHGTGHGVGSFLNVHEGPCGISYKTFADEPLEAGMIVSDEPGYYEDGSFGIRIENVVLVIPAETKYNFKNRGSLTFEPLTLVPIQTKMIDVSLLTQKELNWVNDYHQKCREVIGAELERQGRLEALQWLIRETEPLIRVQ</sequence>
<keyword evidence="13" id="KW-0482">Metalloprotease</keyword>
<evidence type="ECO:0000256" key="14">
    <source>
        <dbReference type="ARBA" id="ARBA00023211"/>
    </source>
</evidence>
<reference evidence="27" key="1">
    <citation type="submission" date="2018-09" db="EMBL/GenBank/DDBJ databases">
        <title>Common duck and Muscovy duck high density SNP chip.</title>
        <authorList>
            <person name="Vignal A."/>
            <person name="Thebault N."/>
            <person name="Warren W.C."/>
        </authorList>
    </citation>
    <scope>NUCLEOTIDE SEQUENCE [LARGE SCALE GENOMIC DNA]</scope>
</reference>
<dbReference type="CDD" id="cd01085">
    <property type="entry name" value="APP"/>
    <property type="match status" value="1"/>
</dbReference>
<feature type="domain" description="Peptidase M24 C-terminal" evidence="26">
    <location>
        <begin position="672"/>
        <end position="734"/>
    </location>
</feature>
<feature type="domain" description="Creatinase N-terminal" evidence="25">
    <location>
        <begin position="163"/>
        <end position="263"/>
    </location>
</feature>
<dbReference type="Pfam" id="PF01321">
    <property type="entry name" value="Creatinase_N"/>
    <property type="match status" value="1"/>
</dbReference>
<evidence type="ECO:0000256" key="4">
    <source>
        <dbReference type="ARBA" id="ARBA00008766"/>
    </source>
</evidence>
<dbReference type="Ensembl" id="ENSCMMT00000004174.1">
    <property type="protein sequence ID" value="ENSCMMP00000003720.1"/>
    <property type="gene ID" value="ENSCMMG00000002381.1"/>
</dbReference>
<dbReference type="SUPFAM" id="SSF53092">
    <property type="entry name" value="Creatinase/prolidase N-terminal domain"/>
    <property type="match status" value="1"/>
</dbReference>
<comment type="subunit">
    <text evidence="5">Homodimer.</text>
</comment>
<dbReference type="InterPro" id="IPR050422">
    <property type="entry name" value="X-Pro_aminopeptidase_P"/>
</dbReference>
<feature type="domain" description="Peptidase M24" evidence="24">
    <location>
        <begin position="443"/>
        <end position="657"/>
    </location>
</feature>
<evidence type="ECO:0000256" key="18">
    <source>
        <dbReference type="ARBA" id="ARBA00078157"/>
    </source>
</evidence>
<dbReference type="FunFam" id="3.40.350.10:FF:000004">
    <property type="entry name" value="xaa-Pro aminopeptidase 1 isoform X1"/>
    <property type="match status" value="1"/>
</dbReference>
<dbReference type="InterPro" id="IPR036005">
    <property type="entry name" value="Creatinase/aminopeptidase-like"/>
</dbReference>
<dbReference type="InterPro" id="IPR029149">
    <property type="entry name" value="Creatin/AminoP/Spt16_N"/>
</dbReference>
<reference evidence="27" key="3">
    <citation type="submission" date="2025-09" db="UniProtKB">
        <authorList>
            <consortium name="Ensembl"/>
        </authorList>
    </citation>
    <scope>IDENTIFICATION</scope>
</reference>
<evidence type="ECO:0000256" key="22">
    <source>
        <dbReference type="RuleBase" id="RU000590"/>
    </source>
</evidence>
<dbReference type="EC" id="3.4.11.9" evidence="6"/>
<evidence type="ECO:0000256" key="10">
    <source>
        <dbReference type="ARBA" id="ARBA00022723"/>
    </source>
</evidence>
<evidence type="ECO:0000256" key="5">
    <source>
        <dbReference type="ARBA" id="ARBA00011738"/>
    </source>
</evidence>
<dbReference type="Proteomes" id="UP000694556">
    <property type="component" value="Chromosome 6"/>
</dbReference>
<evidence type="ECO:0000256" key="3">
    <source>
        <dbReference type="ARBA" id="ARBA00004496"/>
    </source>
</evidence>
<dbReference type="GO" id="GO:0005737">
    <property type="term" value="C:cytoplasm"/>
    <property type="evidence" value="ECO:0007669"/>
    <property type="project" value="UniProtKB-SubCell"/>
</dbReference>
<keyword evidence="8" id="KW-0963">Cytoplasm</keyword>
<comment type="similarity">
    <text evidence="4 22">Belongs to the peptidase M24B family.</text>
</comment>
<comment type="cofactor">
    <cofactor evidence="2">
        <name>Mn(2+)</name>
        <dbReference type="ChEBI" id="CHEBI:29035"/>
    </cofactor>
</comment>
<keyword evidence="9" id="KW-0645">Protease</keyword>